<feature type="binding site" evidence="20">
    <location>
        <position position="834"/>
    </location>
    <ligand>
        <name>ATP</name>
        <dbReference type="ChEBI" id="CHEBI:30616"/>
        <label>2</label>
    </ligand>
</feature>
<dbReference type="SUPFAM" id="SSF48108">
    <property type="entry name" value="Carbamoyl phosphate synthetase, large subunit connection domain"/>
    <property type="match status" value="1"/>
</dbReference>
<evidence type="ECO:0000259" key="21">
    <source>
        <dbReference type="PROSITE" id="PS50975"/>
    </source>
</evidence>
<feature type="binding site" evidence="20">
    <location>
        <position position="761"/>
    </location>
    <ligand>
        <name>ATP</name>
        <dbReference type="ChEBI" id="CHEBI:30616"/>
        <label>2</label>
    </ligand>
</feature>
<feature type="binding site" evidence="20">
    <location>
        <position position="284"/>
    </location>
    <ligand>
        <name>Mg(2+)</name>
        <dbReference type="ChEBI" id="CHEBI:18420"/>
        <label>1</label>
    </ligand>
</feature>
<dbReference type="KEGG" id="oyw:OdinLCB4_005720"/>
<gene>
    <name evidence="20 23" type="primary">carB</name>
    <name evidence="23" type="ORF">OdinLCB4_005720</name>
</gene>
<evidence type="ECO:0000256" key="10">
    <source>
        <dbReference type="ARBA" id="ARBA00022741"/>
    </source>
</evidence>
<feature type="binding site" evidence="20">
    <location>
        <position position="175"/>
    </location>
    <ligand>
        <name>ATP</name>
        <dbReference type="ChEBI" id="CHEBI:30616"/>
        <label>1</label>
    </ligand>
</feature>
<feature type="binding site" evidence="20">
    <location>
        <position position="298"/>
    </location>
    <ligand>
        <name>Mn(2+)</name>
        <dbReference type="ChEBI" id="CHEBI:29035"/>
        <label>2</label>
    </ligand>
</feature>
<feature type="binding site" evidence="20">
    <location>
        <position position="720"/>
    </location>
    <ligand>
        <name>ATP</name>
        <dbReference type="ChEBI" id="CHEBI:30616"/>
        <label>2</label>
    </ligand>
</feature>
<dbReference type="NCBIfam" id="TIGR01369">
    <property type="entry name" value="CPSaseII_lrg"/>
    <property type="match status" value="1"/>
</dbReference>
<evidence type="ECO:0000256" key="4">
    <source>
        <dbReference type="ARBA" id="ARBA00009799"/>
    </source>
</evidence>
<evidence type="ECO:0000256" key="19">
    <source>
        <dbReference type="ARBA" id="ARBA00062056"/>
    </source>
</evidence>
<feature type="binding site" evidence="20">
    <location>
        <position position="208"/>
    </location>
    <ligand>
        <name>ATP</name>
        <dbReference type="ChEBI" id="CHEBI:30616"/>
        <label>1</label>
    </ligand>
</feature>
<keyword evidence="6 20" id="KW-0436">Ligase</keyword>
<evidence type="ECO:0000256" key="8">
    <source>
        <dbReference type="ARBA" id="ARBA00022723"/>
    </source>
</evidence>
<feature type="binding site" evidence="20">
    <location>
        <position position="284"/>
    </location>
    <ligand>
        <name>ATP</name>
        <dbReference type="ChEBI" id="CHEBI:30616"/>
        <label>1</label>
    </ligand>
</feature>
<feature type="binding site" evidence="20">
    <location>
        <position position="243"/>
    </location>
    <ligand>
        <name>ATP</name>
        <dbReference type="ChEBI" id="CHEBI:30616"/>
        <label>1</label>
    </ligand>
</feature>
<evidence type="ECO:0000256" key="15">
    <source>
        <dbReference type="ARBA" id="ARBA00047359"/>
    </source>
</evidence>
<dbReference type="InterPro" id="IPR036897">
    <property type="entry name" value="CarbamoylP_synth_lsu_oligo_sf"/>
</dbReference>
<dbReference type="FunFam" id="3.30.1490.20:FF:000001">
    <property type="entry name" value="Carbamoyl-phosphate synthase large chain"/>
    <property type="match status" value="1"/>
</dbReference>
<feature type="binding site" evidence="20">
    <location>
        <position position="298"/>
    </location>
    <ligand>
        <name>Mg(2+)</name>
        <dbReference type="ChEBI" id="CHEBI:18420"/>
        <label>1</label>
    </ligand>
</feature>
<comment type="domain">
    <text evidence="20">The large subunit is composed of 2 ATP-grasp domains that are involved in binding the 2 ATP molecules needed for carbamoyl phosphate synthesis. The N-terminal ATP-grasp domain (referred to as the carboxyphosphate synthetic component) catalyzes the ATP-dependent phosphorylation of hydrogencarbonate to carboxyphosphate and the subsequent nucleophilic attack by ammonia to form a carbamate intermediate. The C-terminal ATP-grasp domain (referred to as the carbamoyl phosphate synthetic component) then catalyzes the phosphorylation of carbamate with the second ATP to form the end product carbamoyl phosphate. The reactive and unstable enzyme intermediates are sequentially channeled from one active site to the next through the interior of the protein over a distance of at least 96 A.</text>
</comment>
<feature type="binding site" evidence="20">
    <location>
        <position position="300"/>
    </location>
    <ligand>
        <name>Mg(2+)</name>
        <dbReference type="ChEBI" id="CHEBI:18420"/>
        <label>2</label>
    </ligand>
</feature>
<feature type="binding site" evidence="20">
    <location>
        <position position="846"/>
    </location>
    <ligand>
        <name>Mg(2+)</name>
        <dbReference type="ChEBI" id="CHEBI:18420"/>
        <label>4</label>
    </ligand>
</feature>
<feature type="binding site" evidence="20">
    <location>
        <position position="834"/>
    </location>
    <ligand>
        <name>Mn(2+)</name>
        <dbReference type="ChEBI" id="CHEBI:29035"/>
        <label>3</label>
    </ligand>
</feature>
<dbReference type="FunFam" id="3.30.470.20:FF:000026">
    <property type="entry name" value="Carbamoyl-phosphate synthase large chain"/>
    <property type="match status" value="1"/>
</dbReference>
<feature type="binding site" evidence="20">
    <location>
        <position position="834"/>
    </location>
    <ligand>
        <name>Mg(2+)</name>
        <dbReference type="ChEBI" id="CHEBI:18420"/>
        <label>3</label>
    </ligand>
</feature>
<dbReference type="CDD" id="cd01424">
    <property type="entry name" value="MGS_CPS_II"/>
    <property type="match status" value="1"/>
</dbReference>
<feature type="region of interest" description="Carboxyphosphate synthetic domain" evidence="20">
    <location>
        <begin position="1"/>
        <end position="401"/>
    </location>
</feature>
<dbReference type="PROSITE" id="PS00866">
    <property type="entry name" value="CPSASE_1"/>
    <property type="match status" value="1"/>
</dbReference>
<reference evidence="23" key="1">
    <citation type="journal article" date="2017" name="Nature">
        <title>Asgard archaea illuminate the origin of eukaryotic cellular complexity.</title>
        <authorList>
            <person name="Zaremba-Niedzwiedzka K."/>
            <person name="Caceres E.F."/>
            <person name="Saw J.H."/>
            <person name="Backstrom D."/>
            <person name="Juzokaite L."/>
            <person name="Vancaester E."/>
            <person name="Seitz K.W."/>
            <person name="Anantharaman K."/>
            <person name="Starnawski P."/>
            <person name="Kjeldsen K.U."/>
            <person name="Scott M.B."/>
            <person name="Nunoura T."/>
            <person name="Banfield J.F."/>
            <person name="Schramm A."/>
            <person name="Baker B.J."/>
            <person name="Spang A."/>
            <person name="Ettema T.J.G."/>
        </authorList>
    </citation>
    <scope>NUCLEOTIDE SEQUENCE</scope>
    <source>
        <strain evidence="23">LCB_4</strain>
    </source>
</reference>
<dbReference type="HAMAP" id="MF_01210_A">
    <property type="entry name" value="CPSase_L_chain_A"/>
    <property type="match status" value="1"/>
</dbReference>
<dbReference type="InterPro" id="IPR005483">
    <property type="entry name" value="CPSase_dom"/>
</dbReference>
<evidence type="ECO:0000256" key="3">
    <source>
        <dbReference type="ARBA" id="ARBA00005077"/>
    </source>
</evidence>
<keyword evidence="9 20" id="KW-0677">Repeat</keyword>
<keyword evidence="11 20" id="KW-0067">ATP-binding</keyword>
<dbReference type="FunFam" id="3.30.470.20:FF:000001">
    <property type="entry name" value="Carbamoyl-phosphate synthase large chain"/>
    <property type="match status" value="1"/>
</dbReference>
<evidence type="ECO:0000256" key="14">
    <source>
        <dbReference type="ARBA" id="ARBA00023211"/>
    </source>
</evidence>
<feature type="binding site" evidence="20">
    <location>
        <position position="242"/>
    </location>
    <ligand>
        <name>ATP</name>
        <dbReference type="ChEBI" id="CHEBI:30616"/>
        <label>1</label>
    </ligand>
</feature>
<comment type="pathway">
    <text evidence="3 20">Amino-acid biosynthesis; L-arginine biosynthesis; carbamoyl phosphate from bicarbonate: step 1/1.</text>
</comment>
<dbReference type="Pfam" id="PF02786">
    <property type="entry name" value="CPSase_L_D2"/>
    <property type="match status" value="2"/>
</dbReference>
<dbReference type="GO" id="GO:0006526">
    <property type="term" value="P:L-arginine biosynthetic process"/>
    <property type="evidence" value="ECO:0007669"/>
    <property type="project" value="UniProtKB-UniRule"/>
</dbReference>
<feature type="binding site" evidence="20">
    <location>
        <position position="215"/>
    </location>
    <ligand>
        <name>ATP</name>
        <dbReference type="ChEBI" id="CHEBI:30616"/>
        <label>1</label>
    </ligand>
</feature>
<reference evidence="23" key="2">
    <citation type="journal article" date="2022" name="Nat. Microbiol.">
        <title>A closed Candidatus Odinarchaeum chromosome exposes Asgard archaeal viruses.</title>
        <authorList>
            <person name="Tamarit D."/>
            <person name="Caceres E.F."/>
            <person name="Krupovic M."/>
            <person name="Nijland R."/>
            <person name="Eme L."/>
            <person name="Robinson N.P."/>
            <person name="Ettema T.J.G."/>
        </authorList>
    </citation>
    <scope>NUCLEOTIDE SEQUENCE</scope>
    <source>
        <strain evidence="23">LCB_4</strain>
    </source>
</reference>
<keyword evidence="8" id="KW-0479">Metal-binding</keyword>
<feature type="binding site" evidence="20">
    <location>
        <position position="284"/>
    </location>
    <ligand>
        <name>Mn(2+)</name>
        <dbReference type="ChEBI" id="CHEBI:29035"/>
        <label>1</label>
    </ligand>
</feature>
<evidence type="ECO:0000256" key="1">
    <source>
        <dbReference type="ARBA" id="ARBA00001936"/>
    </source>
</evidence>
<feature type="binding site" evidence="20">
    <location>
        <position position="791"/>
    </location>
    <ligand>
        <name>ATP</name>
        <dbReference type="ChEBI" id="CHEBI:30616"/>
        <label>2</label>
    </ligand>
</feature>
<feature type="binding site" evidence="20">
    <location>
        <position position="759"/>
    </location>
    <ligand>
        <name>ATP</name>
        <dbReference type="ChEBI" id="CHEBI:30616"/>
        <label>2</label>
    </ligand>
</feature>
<dbReference type="InterPro" id="IPR005479">
    <property type="entry name" value="CPAse_ATP-bd"/>
</dbReference>
<comment type="caution">
    <text evidence="20">Lacks conserved residue(s) required for the propagation of feature annotation.</text>
</comment>
<dbReference type="GO" id="GO:0046872">
    <property type="term" value="F:metal ion binding"/>
    <property type="evidence" value="ECO:0007669"/>
    <property type="project" value="UniProtKB-KW"/>
</dbReference>
<feature type="binding site" evidence="20">
    <location>
        <position position="793"/>
    </location>
    <ligand>
        <name>ATP</name>
        <dbReference type="ChEBI" id="CHEBI:30616"/>
        <label>2</label>
    </ligand>
</feature>
<dbReference type="InterPro" id="IPR036914">
    <property type="entry name" value="MGS-like_dom_sf"/>
</dbReference>
<feature type="binding site" evidence="20">
    <location>
        <position position="794"/>
    </location>
    <ligand>
        <name>ATP</name>
        <dbReference type="ChEBI" id="CHEBI:30616"/>
        <label>2</label>
    </ligand>
</feature>
<dbReference type="SUPFAM" id="SSF52440">
    <property type="entry name" value="PreATP-grasp domain"/>
    <property type="match status" value="2"/>
</dbReference>
<evidence type="ECO:0000313" key="24">
    <source>
        <dbReference type="Proteomes" id="UP000186851"/>
    </source>
</evidence>
<dbReference type="GO" id="GO:0006541">
    <property type="term" value="P:glutamine metabolic process"/>
    <property type="evidence" value="ECO:0007669"/>
    <property type="project" value="TreeGrafter"/>
</dbReference>
<evidence type="ECO:0000256" key="9">
    <source>
        <dbReference type="ARBA" id="ARBA00022737"/>
    </source>
</evidence>
<dbReference type="InterPro" id="IPR005480">
    <property type="entry name" value="CPSase_lsu_oligo"/>
</dbReference>
<evidence type="ECO:0000256" key="20">
    <source>
        <dbReference type="HAMAP-Rule" id="MF_01210"/>
    </source>
</evidence>
<evidence type="ECO:0000256" key="2">
    <source>
        <dbReference type="ARBA" id="ARBA00004812"/>
    </source>
</evidence>
<accession>A0AAF0D1K1</accession>
<comment type="similarity">
    <text evidence="4 20">Belongs to the CarB family.</text>
</comment>
<organism evidence="23 24">
    <name type="scientific">Odinarchaeota yellowstonii (strain LCB_4)</name>
    <dbReference type="NCBI Taxonomy" id="1841599"/>
    <lineage>
        <taxon>Archaea</taxon>
        <taxon>Promethearchaeati</taxon>
        <taxon>Candidatus Odinarchaeota</taxon>
        <taxon>Candidatus Odinarchaeia</taxon>
        <taxon>Candidatus Odinarchaeales</taxon>
        <taxon>Candidatus Odinarchaeaceae</taxon>
        <taxon>Candidatus Odinarchaeum</taxon>
    </lineage>
</organism>
<dbReference type="Proteomes" id="UP000186851">
    <property type="component" value="Chromosome"/>
</dbReference>
<dbReference type="Pfam" id="PF25596">
    <property type="entry name" value="CPSase_L_D1"/>
    <property type="match status" value="2"/>
</dbReference>
<dbReference type="Gene3D" id="3.30.470.20">
    <property type="entry name" value="ATP-grasp fold, B domain"/>
    <property type="match status" value="2"/>
</dbReference>
<dbReference type="GO" id="GO:0005524">
    <property type="term" value="F:ATP binding"/>
    <property type="evidence" value="ECO:0007669"/>
    <property type="project" value="UniProtKB-UniRule"/>
</dbReference>
<dbReference type="Gene3D" id="3.40.50.20">
    <property type="match status" value="2"/>
</dbReference>
<sequence length="1097" mass="122427">MPKMDWIHKTLILGSGAIRIGQAGEFDYSGSQALKALSEEGIQTVLVNPNIATIQTDPKLASRVYLLPLTTDFIEKIIEKERPDSILLSFGGQTALNVGVELAEKGILEKYGVRVIGTPIEAIQITEDRDLFKQAMLDVGVNVLRSRVAVTVEEAVKIADEIGYPVIIRVAYTLGGKGSGVAYNREELVEIAQRGLKQSRINQILVEEYVGGWKEIEYEVVRDREDNCIIVCNMENFDPMGIHTGESIVVAPSQTLTNSEYHALREASIRAVRKVGVIGECNIQYALDPKSDKFYAIEINARLSRSSALASKATGYPLAYIAAKLALGYTLPELINKVTLKTTACFEPALDYITVKIPRWDLRKFQNVSRIIGPQMKSVGEVMSIGRSFEEAIQKAVRMLDIGKIGLVANKNESKLTRDEISYYLTNPTDERLFHIVAALKSGFTVEEVSKLTGIDPWFINKIRNIIDLECKLSEYKGRVSESDNKLVNLIRTAKKLGFSDLQLARILGDDEKNIRELRKKRGITPYVKQIDTLAAEWPAKTNYLYMSYNSNADDIQLPDGKTDKIIVLGSGTYRIGSSVEFDWCAVNMVWSLKKMGISEVVMVNCNPETVSTDYDISDKLYFEELTLERILDIYEKENPKGVVVSVGGQTPNNLAYPLYECNVPILGTSPVSIDKAEDRAKFSKLLDELGIPQPKWETLTSLEEAKNFCNLIGYPVLIRPSYVLSGAAMRVAYEEKQLEDFLKLASEVSEDHPVVISKFLEDAMEIEVDGLCDGEDTLIGSLIEHVELAGTHSGDATMIIPPQSIPASVEAKIIHYTRKIASALKIKGPFNIQYLVKGHDVFVIECNLRASRSMPFVSKIRGMNLMTIAASILLGGKIRDIWFEDYTYPRYPKYIGVKVPQFSFMRLQGADPVLGVEMLSTGEVACIGRTFSDAFIKALLSAENEIPLKSGRALFSVGGAELKEKLIPIAKAFTEIGYKIYATEHTAEVLLKAGIPVEIVYKIREAQRKPNIKDLLVNREIDLVVNIPQTTTIEKYVELLQDEYEIRRSAVEYNIPVITNIKLAEALADALLKIREEEFTVISLNEYIDSLPLKLW</sequence>
<dbReference type="PROSITE" id="PS50975">
    <property type="entry name" value="ATP_GRASP"/>
    <property type="match status" value="2"/>
</dbReference>
<keyword evidence="13 20" id="KW-0665">Pyrimidine biosynthesis</keyword>
<feature type="binding site" evidence="20">
    <location>
        <position position="176"/>
    </location>
    <ligand>
        <name>ATP</name>
        <dbReference type="ChEBI" id="CHEBI:30616"/>
        <label>1</label>
    </ligand>
</feature>
<dbReference type="AlphaFoldDB" id="A0AAF0D1K1"/>
<evidence type="ECO:0000256" key="16">
    <source>
        <dbReference type="ARBA" id="ARBA00048816"/>
    </source>
</evidence>
<keyword evidence="10 20" id="KW-0547">Nucleotide-binding</keyword>
<dbReference type="PANTHER" id="PTHR11405">
    <property type="entry name" value="CARBAMOYLTRANSFERASE FAMILY MEMBER"/>
    <property type="match status" value="1"/>
</dbReference>
<dbReference type="EC" id="6.3.4.16" evidence="20"/>
<evidence type="ECO:0000256" key="17">
    <source>
        <dbReference type="ARBA" id="ARBA00057223"/>
    </source>
</evidence>
<dbReference type="FunFam" id="3.40.50.20:FF:000001">
    <property type="entry name" value="Carbamoyl-phosphate synthase large chain"/>
    <property type="match status" value="1"/>
</dbReference>
<evidence type="ECO:0000256" key="12">
    <source>
        <dbReference type="ARBA" id="ARBA00022842"/>
    </source>
</evidence>
<dbReference type="GO" id="GO:0005737">
    <property type="term" value="C:cytoplasm"/>
    <property type="evidence" value="ECO:0007669"/>
    <property type="project" value="TreeGrafter"/>
</dbReference>
<feature type="binding site" evidence="20">
    <location>
        <position position="298"/>
    </location>
    <ligand>
        <name>Mn(2+)</name>
        <dbReference type="ChEBI" id="CHEBI:29035"/>
        <label>1</label>
    </ligand>
</feature>
<feature type="binding site" evidence="20">
    <location>
        <position position="846"/>
    </location>
    <ligand>
        <name>Mn(2+)</name>
        <dbReference type="ChEBI" id="CHEBI:29035"/>
        <label>3</label>
    </ligand>
</feature>
<evidence type="ECO:0000256" key="18">
    <source>
        <dbReference type="ARBA" id="ARBA00060037"/>
    </source>
</evidence>
<dbReference type="InterPro" id="IPR011607">
    <property type="entry name" value="MGS-like_dom"/>
</dbReference>
<keyword evidence="5 20" id="KW-0055">Arginine biosynthesis</keyword>
<protein>
    <recommendedName>
        <fullName evidence="20">Carbamoyl phosphate synthase large chain</fullName>
        <ecNumber evidence="20">6.3.4.16</ecNumber>
        <ecNumber evidence="20">6.3.5.5</ecNumber>
    </recommendedName>
    <alternativeName>
        <fullName evidence="20">Carbamoyl phosphate synthetase ammonia chain</fullName>
    </alternativeName>
</protein>
<feature type="binding site" evidence="20">
    <location>
        <position position="848"/>
    </location>
    <ligand>
        <name>Mn(2+)</name>
        <dbReference type="ChEBI" id="CHEBI:29035"/>
        <label>4</label>
    </ligand>
</feature>
<evidence type="ECO:0000256" key="13">
    <source>
        <dbReference type="ARBA" id="ARBA00022975"/>
    </source>
</evidence>
<dbReference type="InterPro" id="IPR006275">
    <property type="entry name" value="CPSase_lsu"/>
</dbReference>
<dbReference type="SMART" id="SM00851">
    <property type="entry name" value="MGS"/>
    <property type="match status" value="1"/>
</dbReference>
<feature type="binding site" evidence="20">
    <location>
        <position position="210"/>
    </location>
    <ligand>
        <name>ATP</name>
        <dbReference type="ChEBI" id="CHEBI:30616"/>
        <label>1</label>
    </ligand>
</feature>
<dbReference type="FunFam" id="3.40.50.20:FF:000002">
    <property type="entry name" value="Carbamoyl-phosphate synthase large chain"/>
    <property type="match status" value="1"/>
</dbReference>
<dbReference type="GO" id="GO:0004087">
    <property type="term" value="F:carbamoyl-phosphate synthase (ammonia) activity"/>
    <property type="evidence" value="ECO:0007669"/>
    <property type="project" value="UniProtKB-EC"/>
</dbReference>
<feature type="binding site" evidence="20">
    <location>
        <position position="298"/>
    </location>
    <ligand>
        <name>ATP</name>
        <dbReference type="ChEBI" id="CHEBI:30616"/>
        <label>1</label>
    </ligand>
</feature>
<feature type="domain" description="MGS-like" evidence="22">
    <location>
        <begin position="945"/>
        <end position="1095"/>
    </location>
</feature>
<feature type="binding site" evidence="20">
    <location>
        <position position="846"/>
    </location>
    <ligand>
        <name>Mg(2+)</name>
        <dbReference type="ChEBI" id="CHEBI:18420"/>
        <label>3</label>
    </ligand>
</feature>
<dbReference type="Gene3D" id="3.40.50.1380">
    <property type="entry name" value="Methylglyoxal synthase-like domain"/>
    <property type="match status" value="1"/>
</dbReference>
<comment type="cofactor">
    <cofactor evidence="20">
        <name>Mg(2+)</name>
        <dbReference type="ChEBI" id="CHEBI:18420"/>
    </cofactor>
    <cofactor evidence="20">
        <name>Mn(2+)</name>
        <dbReference type="ChEBI" id="CHEBI:29035"/>
    </cofactor>
    <text evidence="20">Binds 4 Mg(2+) or Mn(2+) ions per subunit.</text>
</comment>
<feature type="binding site" evidence="20">
    <location>
        <position position="298"/>
    </location>
    <ligand>
        <name>Mg(2+)</name>
        <dbReference type="ChEBI" id="CHEBI:18420"/>
        <label>2</label>
    </ligand>
</feature>
<dbReference type="Pfam" id="PF02142">
    <property type="entry name" value="MGS"/>
    <property type="match status" value="1"/>
</dbReference>
<dbReference type="SMART" id="SM01096">
    <property type="entry name" value="CPSase_L_D3"/>
    <property type="match status" value="1"/>
</dbReference>
<dbReference type="EMBL" id="CP091871">
    <property type="protein sequence ID" value="WEU39966.1"/>
    <property type="molecule type" value="Genomic_DNA"/>
</dbReference>
<feature type="binding site" evidence="20">
    <location>
        <position position="848"/>
    </location>
    <ligand>
        <name>Mg(2+)</name>
        <dbReference type="ChEBI" id="CHEBI:18420"/>
        <label>4</label>
    </ligand>
</feature>
<proteinExistence type="inferred from homology"/>
<feature type="binding site" evidence="20">
    <location>
        <position position="846"/>
    </location>
    <ligand>
        <name>ATP</name>
        <dbReference type="ChEBI" id="CHEBI:30616"/>
        <label>2</label>
    </ligand>
</feature>
<dbReference type="FunFam" id="1.10.1030.10:FF:000002">
    <property type="entry name" value="Carbamoyl-phosphate synthase large chain"/>
    <property type="match status" value="1"/>
</dbReference>
<dbReference type="InterPro" id="IPR033937">
    <property type="entry name" value="MGS_CPS_CarB"/>
</dbReference>
<keyword evidence="12" id="KW-0460">Magnesium</keyword>
<dbReference type="GO" id="GO:0004088">
    <property type="term" value="F:carbamoyl-phosphate synthase (glutamine-hydrolyzing) activity"/>
    <property type="evidence" value="ECO:0007669"/>
    <property type="project" value="UniProtKB-UniRule"/>
</dbReference>
<feature type="binding site" evidence="20">
    <location>
        <position position="846"/>
    </location>
    <ligand>
        <name>Mn(2+)</name>
        <dbReference type="ChEBI" id="CHEBI:29035"/>
        <label>4</label>
    </ligand>
</feature>
<comment type="catalytic activity">
    <reaction evidence="15 20">
        <text>hydrogencarbonate + NH4(+) + 2 ATP = carbamoyl phosphate + 2 ADP + phosphate + 2 H(+)</text>
        <dbReference type="Rhea" id="RHEA:18029"/>
        <dbReference type="ChEBI" id="CHEBI:15378"/>
        <dbReference type="ChEBI" id="CHEBI:17544"/>
        <dbReference type="ChEBI" id="CHEBI:28938"/>
        <dbReference type="ChEBI" id="CHEBI:30616"/>
        <dbReference type="ChEBI" id="CHEBI:43474"/>
        <dbReference type="ChEBI" id="CHEBI:58228"/>
        <dbReference type="ChEBI" id="CHEBI:456216"/>
        <dbReference type="EC" id="6.3.4.16"/>
    </reaction>
</comment>
<evidence type="ECO:0000256" key="7">
    <source>
        <dbReference type="ARBA" id="ARBA00022605"/>
    </source>
</evidence>
<feature type="domain" description="ATP-grasp" evidence="21">
    <location>
        <begin position="684"/>
        <end position="875"/>
    </location>
</feature>
<evidence type="ECO:0000313" key="23">
    <source>
        <dbReference type="EMBL" id="WEU39966.1"/>
    </source>
</evidence>
<comment type="subunit">
    <text evidence="19 20">Composed of two chains; the small (or glutamine) chain promotes the hydrolysis of glutamine to ammonia, which is used by the large (or ammonia) chain to synthesize carbamoyl phosphate. Tetramer of heterodimers (alpha,beta)4.</text>
</comment>
<feature type="binding site" evidence="20">
    <location>
        <position position="766"/>
    </location>
    <ligand>
        <name>ATP</name>
        <dbReference type="ChEBI" id="CHEBI:30616"/>
        <label>2</label>
    </ligand>
</feature>
<keyword evidence="7 20" id="KW-0028">Amino-acid biosynthesis</keyword>
<name>A0AAF0D1K1_ODILC</name>
<evidence type="ECO:0000256" key="6">
    <source>
        <dbReference type="ARBA" id="ARBA00022598"/>
    </source>
</evidence>
<evidence type="ECO:0000256" key="5">
    <source>
        <dbReference type="ARBA" id="ARBA00022571"/>
    </source>
</evidence>
<feature type="binding site" evidence="20">
    <location>
        <position position="129"/>
    </location>
    <ligand>
        <name>ATP</name>
        <dbReference type="ChEBI" id="CHEBI:30616"/>
        <label>1</label>
    </ligand>
</feature>
<evidence type="ECO:0000259" key="22">
    <source>
        <dbReference type="PROSITE" id="PS51855"/>
    </source>
</evidence>
<feature type="domain" description="ATP-grasp" evidence="21">
    <location>
        <begin position="133"/>
        <end position="327"/>
    </location>
</feature>
<comment type="cofactor">
    <cofactor evidence="1">
        <name>Mn(2+)</name>
        <dbReference type="ChEBI" id="CHEBI:29035"/>
    </cofactor>
</comment>
<feature type="region of interest" description="Allosteric domain" evidence="20">
    <location>
        <begin position="948"/>
        <end position="1097"/>
    </location>
</feature>
<dbReference type="InterPro" id="IPR016185">
    <property type="entry name" value="PreATP-grasp_dom_sf"/>
</dbReference>
<comment type="catalytic activity">
    <reaction evidence="16 20">
        <text>hydrogencarbonate + L-glutamine + 2 ATP + H2O = carbamoyl phosphate + L-glutamate + 2 ADP + phosphate + 2 H(+)</text>
        <dbReference type="Rhea" id="RHEA:18633"/>
        <dbReference type="ChEBI" id="CHEBI:15377"/>
        <dbReference type="ChEBI" id="CHEBI:15378"/>
        <dbReference type="ChEBI" id="CHEBI:17544"/>
        <dbReference type="ChEBI" id="CHEBI:29985"/>
        <dbReference type="ChEBI" id="CHEBI:30616"/>
        <dbReference type="ChEBI" id="CHEBI:43474"/>
        <dbReference type="ChEBI" id="CHEBI:58228"/>
        <dbReference type="ChEBI" id="CHEBI:58359"/>
        <dbReference type="ChEBI" id="CHEBI:456216"/>
        <dbReference type="EC" id="6.3.5.5"/>
    </reaction>
</comment>
<dbReference type="NCBIfam" id="NF003671">
    <property type="entry name" value="PRK05294.1"/>
    <property type="match status" value="1"/>
</dbReference>
<feature type="binding site" evidence="20">
    <location>
        <position position="300"/>
    </location>
    <ligand>
        <name>Mn(2+)</name>
        <dbReference type="ChEBI" id="CHEBI:29035"/>
        <label>2</label>
    </ligand>
</feature>
<dbReference type="EC" id="6.3.5.5" evidence="20"/>
<dbReference type="SUPFAM" id="SSF52335">
    <property type="entry name" value="Methylglyoxal synthase-like"/>
    <property type="match status" value="1"/>
</dbReference>
<dbReference type="PROSITE" id="PS51855">
    <property type="entry name" value="MGS"/>
    <property type="match status" value="1"/>
</dbReference>
<dbReference type="Pfam" id="PF02787">
    <property type="entry name" value="CPSase_L_D3"/>
    <property type="match status" value="1"/>
</dbReference>
<dbReference type="NCBIfam" id="NF009455">
    <property type="entry name" value="PRK12815.1"/>
    <property type="match status" value="1"/>
</dbReference>
<feature type="binding site" evidence="20">
    <location>
        <position position="169"/>
    </location>
    <ligand>
        <name>ATP</name>
        <dbReference type="ChEBI" id="CHEBI:30616"/>
        <label>1</label>
    </ligand>
</feature>
<evidence type="ECO:0000256" key="11">
    <source>
        <dbReference type="ARBA" id="ARBA00022840"/>
    </source>
</evidence>
<dbReference type="PRINTS" id="PR00098">
    <property type="entry name" value="CPSASE"/>
</dbReference>
<dbReference type="InterPro" id="IPR011761">
    <property type="entry name" value="ATP-grasp"/>
</dbReference>
<dbReference type="PROSITE" id="PS00867">
    <property type="entry name" value="CPSASE_2"/>
    <property type="match status" value="1"/>
</dbReference>
<dbReference type="GO" id="GO:0044205">
    <property type="term" value="P:'de novo' UMP biosynthetic process"/>
    <property type="evidence" value="ECO:0007669"/>
    <property type="project" value="UniProtKB-UniRule"/>
</dbReference>
<comment type="pathway">
    <text evidence="2 20">Pyrimidine metabolism; UMP biosynthesis via de novo pathway; (S)-dihydroorotate from bicarbonate: step 1/3.</text>
</comment>
<feature type="binding site" evidence="20">
    <location>
        <position position="241"/>
    </location>
    <ligand>
        <name>ATP</name>
        <dbReference type="ChEBI" id="CHEBI:30616"/>
        <label>1</label>
    </ligand>
</feature>
<keyword evidence="14" id="KW-0464">Manganese</keyword>
<dbReference type="InterPro" id="IPR058047">
    <property type="entry name" value="CPSase_preATP-grasp"/>
</dbReference>
<dbReference type="SUPFAM" id="SSF56059">
    <property type="entry name" value="Glutathione synthetase ATP-binding domain-like"/>
    <property type="match status" value="2"/>
</dbReference>
<comment type="function">
    <text evidence="17 20">Large subunit of the glutamine-dependent carbamoyl phosphate synthetase (CPSase). CPSase catalyzes the formation of carbamoyl phosphate from the ammonia moiety of glutamine, carbonate, and phosphate donated by ATP, constituting the first step of 2 biosynthetic pathways, one leading to arginine and/or urea and the other to pyrimidine nucleotides. The large subunit (synthetase) binds the substrates ammonia (free or transferred from glutamine from the small subunit), hydrogencarbonate and ATP and carries out an ATP-coupled ligase reaction, activating hydrogencarbonate by forming carboxy phosphate which reacts with ammonia to form carbamoyl phosphate.</text>
</comment>
<dbReference type="PANTHER" id="PTHR11405:SF53">
    <property type="entry name" value="CARBAMOYL-PHOSPHATE SYNTHASE [AMMONIA], MITOCHONDRIAL"/>
    <property type="match status" value="1"/>
</dbReference>
<dbReference type="Gene3D" id="1.10.1030.10">
    <property type="entry name" value="Carbamoyl-phosphate synthetase, large subunit oligomerisation domain"/>
    <property type="match status" value="1"/>
</dbReference>
<comment type="function">
    <text evidence="18">Small subunit of the glutamine-dependent carbamoyl phosphate synthetase (CPSase). CPSase catalyzes the formation of carbamoyl phosphate from the ammonia moiety of glutamine, carbonate, and phosphate donated by ATP, constituting the first step of the biosynthetic pathway leading to pyrimidine nucleotides. The large subunit (synthetase) binds the substrates ammonia (free or transferred from glutamine from the small subunit), hydrogencarbonate and ATP and carries out an ATP-coupled ligase reaction, activating hydrogencarbonate by forming carboxy phosphate which reacts with ammonia to form carbamoyl phosphate.</text>
</comment>